<proteinExistence type="predicted"/>
<reference evidence="1 2" key="1">
    <citation type="submission" date="2016-11" db="EMBL/GenBank/DDBJ databases">
        <authorList>
            <person name="Jaros S."/>
            <person name="Januszkiewicz K."/>
            <person name="Wedrychowicz H."/>
        </authorList>
    </citation>
    <scope>NUCLEOTIDE SEQUENCE [LARGE SCALE GENOMIC DNA]</scope>
    <source>
        <strain evidence="1 2">DSM 6792</strain>
    </source>
</reference>
<evidence type="ECO:0000313" key="2">
    <source>
        <dbReference type="Proteomes" id="UP000184112"/>
    </source>
</evidence>
<accession>A0A1M5S987</accession>
<dbReference type="EMBL" id="FQWH01000009">
    <property type="protein sequence ID" value="SHH35041.1"/>
    <property type="molecule type" value="Genomic_DNA"/>
</dbReference>
<evidence type="ECO:0000313" key="1">
    <source>
        <dbReference type="EMBL" id="SHH35041.1"/>
    </source>
</evidence>
<dbReference type="RefSeq" id="WP_073410407.1">
    <property type="nucleotide sequence ID" value="NZ_FQWH01000009.1"/>
</dbReference>
<name>A0A1M5S987_FLAJO</name>
<dbReference type="AlphaFoldDB" id="A0A1M5S987"/>
<sequence length="126" mass="14276">MEQQNGTKKNSGGRPKKAIKRDQLMAIKCTLYERKIIEAKAKKANLTISEYLREIGLTAKIDYRNKALPKEILSFAGVLNHLAANLNQIAKKRNSNDELSPLERAELNVQTQKIKDIAVQIKNFMP</sequence>
<evidence type="ECO:0008006" key="3">
    <source>
        <dbReference type="Google" id="ProtNLM"/>
    </source>
</evidence>
<dbReference type="Proteomes" id="UP000184112">
    <property type="component" value="Unassembled WGS sequence"/>
</dbReference>
<gene>
    <name evidence="1" type="ORF">SAMN05444388_109168</name>
</gene>
<dbReference type="Pfam" id="PF21983">
    <property type="entry name" value="NikA-like"/>
    <property type="match status" value="1"/>
</dbReference>
<protein>
    <recommendedName>
        <fullName evidence="3">Mobilization protein</fullName>
    </recommendedName>
</protein>
<dbReference type="InterPro" id="IPR053842">
    <property type="entry name" value="NikA-like"/>
</dbReference>
<organism evidence="1 2">
    <name type="scientific">Flavobacterium johnsoniae</name>
    <name type="common">Cytophaga johnsonae</name>
    <dbReference type="NCBI Taxonomy" id="986"/>
    <lineage>
        <taxon>Bacteria</taxon>
        <taxon>Pseudomonadati</taxon>
        <taxon>Bacteroidota</taxon>
        <taxon>Flavobacteriia</taxon>
        <taxon>Flavobacteriales</taxon>
        <taxon>Flavobacteriaceae</taxon>
        <taxon>Flavobacterium</taxon>
    </lineage>
</organism>